<dbReference type="Proteomes" id="UP000270296">
    <property type="component" value="Unassembled WGS sequence"/>
</dbReference>
<dbReference type="AlphaFoldDB" id="A0A183J830"/>
<feature type="region of interest" description="Disordered" evidence="1">
    <location>
        <begin position="1"/>
        <end position="62"/>
    </location>
</feature>
<evidence type="ECO:0000313" key="3">
    <source>
        <dbReference type="Proteomes" id="UP000270296"/>
    </source>
</evidence>
<feature type="compositionally biased region" description="Basic and acidic residues" evidence="1">
    <location>
        <begin position="21"/>
        <end position="30"/>
    </location>
</feature>
<dbReference type="WBParaSite" id="SBAD_0001242801-mRNA-1">
    <property type="protein sequence ID" value="SBAD_0001242801-mRNA-1"/>
    <property type="gene ID" value="SBAD_0001242801"/>
</dbReference>
<sequence length="86" mass="10129">MSLRIRVTGAHARRAQQTDASHSRQPHETTTDTSTFQQFKRDERSKERRGMSEDRGNTHPFINQQCIQRRLFEEAAAADDHWHVIR</sequence>
<dbReference type="EMBL" id="UZAM01016809">
    <property type="protein sequence ID" value="VDP44868.1"/>
    <property type="molecule type" value="Genomic_DNA"/>
</dbReference>
<reference evidence="2 3" key="2">
    <citation type="submission" date="2018-11" db="EMBL/GenBank/DDBJ databases">
        <authorList>
            <consortium name="Pathogen Informatics"/>
        </authorList>
    </citation>
    <scope>NUCLEOTIDE SEQUENCE [LARGE SCALE GENOMIC DNA]</scope>
</reference>
<reference evidence="4" key="1">
    <citation type="submission" date="2016-06" db="UniProtKB">
        <authorList>
            <consortium name="WormBaseParasite"/>
        </authorList>
    </citation>
    <scope>IDENTIFICATION</scope>
</reference>
<name>A0A183J830_9BILA</name>
<feature type="compositionally biased region" description="Basic and acidic residues" evidence="1">
    <location>
        <begin position="39"/>
        <end position="57"/>
    </location>
</feature>
<proteinExistence type="predicted"/>
<evidence type="ECO:0000313" key="2">
    <source>
        <dbReference type="EMBL" id="VDP44868.1"/>
    </source>
</evidence>
<evidence type="ECO:0000256" key="1">
    <source>
        <dbReference type="SAM" id="MobiDB-lite"/>
    </source>
</evidence>
<accession>A0A183J830</accession>
<keyword evidence="3" id="KW-1185">Reference proteome</keyword>
<protein>
    <submittedName>
        <fullName evidence="2 4">Uncharacterized protein</fullName>
    </submittedName>
</protein>
<gene>
    <name evidence="2" type="ORF">SBAD_LOCUS12029</name>
</gene>
<organism evidence="4">
    <name type="scientific">Soboliphyme baturini</name>
    <dbReference type="NCBI Taxonomy" id="241478"/>
    <lineage>
        <taxon>Eukaryota</taxon>
        <taxon>Metazoa</taxon>
        <taxon>Ecdysozoa</taxon>
        <taxon>Nematoda</taxon>
        <taxon>Enoplea</taxon>
        <taxon>Dorylaimia</taxon>
        <taxon>Dioctophymatida</taxon>
        <taxon>Dioctophymatoidea</taxon>
        <taxon>Soboliphymatidae</taxon>
        <taxon>Soboliphyme</taxon>
    </lineage>
</organism>
<evidence type="ECO:0000313" key="4">
    <source>
        <dbReference type="WBParaSite" id="SBAD_0001242801-mRNA-1"/>
    </source>
</evidence>